<evidence type="ECO:0000313" key="1">
    <source>
        <dbReference type="EMBL" id="GAA4826383.1"/>
    </source>
</evidence>
<reference evidence="2" key="1">
    <citation type="journal article" date="2019" name="Int. J. Syst. Evol. Microbiol.">
        <title>The Global Catalogue of Microorganisms (GCM) 10K type strain sequencing project: providing services to taxonomists for standard genome sequencing and annotation.</title>
        <authorList>
            <consortium name="The Broad Institute Genomics Platform"/>
            <consortium name="The Broad Institute Genome Sequencing Center for Infectious Disease"/>
            <person name="Wu L."/>
            <person name="Ma J."/>
        </authorList>
    </citation>
    <scope>NUCLEOTIDE SEQUENCE [LARGE SCALE GENOMIC DNA]</scope>
    <source>
        <strain evidence="2">JCM 18542</strain>
    </source>
</reference>
<dbReference type="EMBL" id="BAABKQ010000003">
    <property type="protein sequence ID" value="GAA4826383.1"/>
    <property type="molecule type" value="Genomic_DNA"/>
</dbReference>
<name>A0ABP9D644_9ACTN</name>
<gene>
    <name evidence="1" type="ORF">GCM10023353_39520</name>
</gene>
<proteinExistence type="predicted"/>
<sequence>MHRTSEMSDYERSVWQRLVAETTEDHDTPPGYYVVDWCGREWRPPHR</sequence>
<dbReference type="Proteomes" id="UP001500839">
    <property type="component" value="Unassembled WGS sequence"/>
</dbReference>
<comment type="caution">
    <text evidence="1">The sequence shown here is derived from an EMBL/GenBank/DDBJ whole genome shotgun (WGS) entry which is preliminary data.</text>
</comment>
<evidence type="ECO:0000313" key="2">
    <source>
        <dbReference type="Proteomes" id="UP001500839"/>
    </source>
</evidence>
<organism evidence="1 2">
    <name type="scientific">Tomitella cavernea</name>
    <dbReference type="NCBI Taxonomy" id="1387982"/>
    <lineage>
        <taxon>Bacteria</taxon>
        <taxon>Bacillati</taxon>
        <taxon>Actinomycetota</taxon>
        <taxon>Actinomycetes</taxon>
        <taxon>Mycobacteriales</taxon>
        <taxon>Tomitella</taxon>
    </lineage>
</organism>
<accession>A0ABP9D644</accession>
<protein>
    <submittedName>
        <fullName evidence="1">Uncharacterized protein</fullName>
    </submittedName>
</protein>
<keyword evidence="2" id="KW-1185">Reference proteome</keyword>